<evidence type="ECO:0000313" key="2">
    <source>
        <dbReference type="Proteomes" id="UP000215433"/>
    </source>
</evidence>
<organism evidence="1 2">
    <name type="scientific">Bifidobacterium vansinderenii</name>
    <dbReference type="NCBI Taxonomy" id="1984871"/>
    <lineage>
        <taxon>Bacteria</taxon>
        <taxon>Bacillati</taxon>
        <taxon>Actinomycetota</taxon>
        <taxon>Actinomycetes</taxon>
        <taxon>Bifidobacteriales</taxon>
        <taxon>Bifidobacteriaceae</taxon>
        <taxon>Bifidobacterium</taxon>
    </lineage>
</organism>
<accession>A0A229VYF5</accession>
<protein>
    <submittedName>
        <fullName evidence="1">Uncharacterized protein</fullName>
    </submittedName>
</protein>
<dbReference type="Proteomes" id="UP000215433">
    <property type="component" value="Unassembled WGS sequence"/>
</dbReference>
<dbReference type="AlphaFoldDB" id="A0A229VYF5"/>
<evidence type="ECO:0000313" key="1">
    <source>
        <dbReference type="EMBL" id="OXN00430.1"/>
    </source>
</evidence>
<comment type="caution">
    <text evidence="1">The sequence shown here is derived from an EMBL/GenBank/DDBJ whole genome shotgun (WGS) entry which is preliminary data.</text>
</comment>
<proteinExistence type="predicted"/>
<reference evidence="1 2" key="1">
    <citation type="submission" date="2017-05" db="EMBL/GenBank/DDBJ databases">
        <title>Bifidobacterium vansinderenii sp. nov.</title>
        <authorList>
            <person name="Lugli G.A."/>
            <person name="Duranti S."/>
            <person name="Mangifesta M."/>
        </authorList>
    </citation>
    <scope>NUCLEOTIDE SEQUENCE [LARGE SCALE GENOMIC DNA]</scope>
    <source>
        <strain evidence="1 2">Tam10B</strain>
    </source>
</reference>
<sequence length="380" mass="41981">MSDRIVGDARGAVVRHGDVIRDSLMEGLGESVDHVRDYTGPVLDACSAWSDLSDRFETGGDWDPAGLARAYEVMLRAYNQGKDPRRVSDTRDNLALDLLMLDAHGYGSLTGPAQARLAFLDGRCRAMFYNEPTPAWDAEAARRTTDVVNQAMLMAEPDDRLVRLVEPLERAGVRVLESKRDAIGVIVNRPGGAARRMARATVNEQQTGWAERILMGIEYEDQPRDRQPHWYRGMRREWEPSPVSGNIISFAACQLDGRMTGADPAESGIAVDNITREAARGGRPWSRARMAIIESQAEKIISGHRYPVDHAQENGRAEAMNASDALTSSMPDPHGTASLIIRIAAANQGRRTNEPAELIIEDYHDEPDPARIIREAARSC</sequence>
<name>A0A229VYF5_9BIFI</name>
<dbReference type="EMBL" id="NEWD01000016">
    <property type="protein sequence ID" value="OXN00430.1"/>
    <property type="molecule type" value="Genomic_DNA"/>
</dbReference>
<dbReference type="RefSeq" id="WP_143248582.1">
    <property type="nucleotide sequence ID" value="NZ_NEWD01000016.1"/>
</dbReference>
<gene>
    <name evidence="1" type="ORF">Tam10B_1300</name>
</gene>
<keyword evidence="2" id="KW-1185">Reference proteome</keyword>